<organism evidence="1 2">
    <name type="scientific">Corallococcus aberystwythensis</name>
    <dbReference type="NCBI Taxonomy" id="2316722"/>
    <lineage>
        <taxon>Bacteria</taxon>
        <taxon>Pseudomonadati</taxon>
        <taxon>Myxococcota</taxon>
        <taxon>Myxococcia</taxon>
        <taxon>Myxococcales</taxon>
        <taxon>Cystobacterineae</taxon>
        <taxon>Myxococcaceae</taxon>
        <taxon>Corallococcus</taxon>
    </lineage>
</organism>
<gene>
    <name evidence="1" type="ORF">D7W81_12295</name>
</gene>
<proteinExistence type="predicted"/>
<dbReference type="EMBL" id="RAWK01000060">
    <property type="protein sequence ID" value="RKH68624.1"/>
    <property type="molecule type" value="Genomic_DNA"/>
</dbReference>
<evidence type="ECO:0000313" key="2">
    <source>
        <dbReference type="Proteomes" id="UP000267003"/>
    </source>
</evidence>
<name>A0A3A8QZR2_9BACT</name>
<evidence type="ECO:0000313" key="1">
    <source>
        <dbReference type="EMBL" id="RKH68624.1"/>
    </source>
</evidence>
<protein>
    <submittedName>
        <fullName evidence="1">Uncharacterized protein</fullName>
    </submittedName>
</protein>
<dbReference type="AlphaFoldDB" id="A0A3A8QZR2"/>
<dbReference type="Proteomes" id="UP000267003">
    <property type="component" value="Unassembled WGS sequence"/>
</dbReference>
<sequence length="108" mass="11670">MFYGDSRLGNRLLAVGHFCGTVEIRTQPGLEIAKQQVGIYGPGQLAPSAKTWVGVDQLHLAPTLTIEELGGTIESEGSAQGFPLCAEYLPSGQTRRCVFFTTPESLWT</sequence>
<comment type="caution">
    <text evidence="1">The sequence shown here is derived from an EMBL/GenBank/DDBJ whole genome shotgun (WGS) entry which is preliminary data.</text>
</comment>
<keyword evidence="2" id="KW-1185">Reference proteome</keyword>
<accession>A0A3A8QZR2</accession>
<reference evidence="2" key="1">
    <citation type="submission" date="2018-09" db="EMBL/GenBank/DDBJ databases">
        <authorList>
            <person name="Livingstone P.G."/>
            <person name="Whitworth D.E."/>
        </authorList>
    </citation>
    <scope>NUCLEOTIDE SEQUENCE [LARGE SCALE GENOMIC DNA]</scope>
    <source>
        <strain evidence="2">AB050A</strain>
    </source>
</reference>